<comment type="caution">
    <text evidence="2">The sequence shown here is derived from an EMBL/GenBank/DDBJ whole genome shotgun (WGS) entry which is preliminary data.</text>
</comment>
<evidence type="ECO:0000256" key="1">
    <source>
        <dbReference type="SAM" id="Phobius"/>
    </source>
</evidence>
<accession>A0ABS1DNG3</accession>
<reference evidence="2 3" key="1">
    <citation type="journal article" date="2020" name="Microorganisms">
        <title>Osmotic Adaptation and Compatible Solute Biosynthesis of Phototrophic Bacteria as Revealed from Genome Analyses.</title>
        <authorList>
            <person name="Imhoff J.F."/>
            <person name="Rahn T."/>
            <person name="Kunzel S."/>
            <person name="Keller A."/>
            <person name="Neulinger S.C."/>
        </authorList>
    </citation>
    <scope>NUCLEOTIDE SEQUENCE [LARGE SCALE GENOMIC DNA]</scope>
    <source>
        <strain evidence="2 3">DSM 9895</strain>
    </source>
</reference>
<dbReference type="RefSeq" id="WP_200344597.1">
    <property type="nucleotide sequence ID" value="NZ_NRRL01000222.1"/>
</dbReference>
<dbReference type="EMBL" id="NRRL01000222">
    <property type="protein sequence ID" value="MBK1671561.1"/>
    <property type="molecule type" value="Genomic_DNA"/>
</dbReference>
<evidence type="ECO:0000313" key="2">
    <source>
        <dbReference type="EMBL" id="MBK1671561.1"/>
    </source>
</evidence>
<name>A0ABS1DNG3_9PROT</name>
<organism evidence="2 3">
    <name type="scientific">Rhodovibrio sodomensis</name>
    <dbReference type="NCBI Taxonomy" id="1088"/>
    <lineage>
        <taxon>Bacteria</taxon>
        <taxon>Pseudomonadati</taxon>
        <taxon>Pseudomonadota</taxon>
        <taxon>Alphaproteobacteria</taxon>
        <taxon>Rhodospirillales</taxon>
        <taxon>Rhodovibrionaceae</taxon>
        <taxon>Rhodovibrio</taxon>
    </lineage>
</organism>
<gene>
    <name evidence="2" type="ORF">CKO28_26540</name>
</gene>
<sequence>MTLNQPRDFGKAVGVGAIVAVLTGAVTAPLFQSGLAPMPQAPSQAFAETLLGPVPEPVGFLFHVLYVTAVTTLILAFTGPRASKRAIAGSSAALWAIAIVVFFPLVGWGLFGAAVTPKIAVAALVPHVLYGVLLWAVSRLVFRASGSTDRAFRRA</sequence>
<keyword evidence="1" id="KW-0472">Membrane</keyword>
<keyword evidence="1" id="KW-0812">Transmembrane</keyword>
<dbReference type="Proteomes" id="UP001296873">
    <property type="component" value="Unassembled WGS sequence"/>
</dbReference>
<evidence type="ECO:0008006" key="4">
    <source>
        <dbReference type="Google" id="ProtNLM"/>
    </source>
</evidence>
<keyword evidence="3" id="KW-1185">Reference proteome</keyword>
<feature type="transmembrane region" description="Helical" evidence="1">
    <location>
        <begin position="92"/>
        <end position="113"/>
    </location>
</feature>
<proteinExistence type="predicted"/>
<feature type="transmembrane region" description="Helical" evidence="1">
    <location>
        <begin position="119"/>
        <end position="142"/>
    </location>
</feature>
<protein>
    <recommendedName>
        <fullName evidence="4">DUF1440 domain-containing protein</fullName>
    </recommendedName>
</protein>
<evidence type="ECO:0000313" key="3">
    <source>
        <dbReference type="Proteomes" id="UP001296873"/>
    </source>
</evidence>
<keyword evidence="1" id="KW-1133">Transmembrane helix</keyword>
<feature type="transmembrane region" description="Helical" evidence="1">
    <location>
        <begin position="60"/>
        <end position="80"/>
    </location>
</feature>
<feature type="transmembrane region" description="Helical" evidence="1">
    <location>
        <begin position="12"/>
        <end position="31"/>
    </location>
</feature>